<dbReference type="SMART" id="SM00396">
    <property type="entry name" value="ZnF_UBR1"/>
    <property type="match status" value="1"/>
</dbReference>
<evidence type="ECO:0000256" key="10">
    <source>
        <dbReference type="RuleBase" id="RU366018"/>
    </source>
</evidence>
<dbReference type="Pfam" id="PF22960">
    <property type="entry name" value="WHD_UBR1"/>
    <property type="match status" value="1"/>
</dbReference>
<dbReference type="Pfam" id="PF18995">
    <property type="entry name" value="PRT6_C"/>
    <property type="match status" value="1"/>
</dbReference>
<evidence type="ECO:0000256" key="4">
    <source>
        <dbReference type="ARBA" id="ARBA00022723"/>
    </source>
</evidence>
<dbReference type="CDD" id="cd19673">
    <property type="entry name" value="UBR-box_UBR3"/>
    <property type="match status" value="1"/>
</dbReference>
<evidence type="ECO:0000256" key="3">
    <source>
        <dbReference type="ARBA" id="ARBA00022679"/>
    </source>
</evidence>
<dbReference type="GO" id="GO:0000151">
    <property type="term" value="C:ubiquitin ligase complex"/>
    <property type="evidence" value="ECO:0007669"/>
    <property type="project" value="TreeGrafter"/>
</dbReference>
<evidence type="ECO:0000256" key="2">
    <source>
        <dbReference type="ARBA" id="ARBA00004906"/>
    </source>
</evidence>
<accession>A0AAP0PRU3</accession>
<dbReference type="PANTHER" id="PTHR21497">
    <property type="entry name" value="UBIQUITIN LIGASE E3 ALPHA-RELATED"/>
    <property type="match status" value="1"/>
</dbReference>
<organism evidence="13 14">
    <name type="scientific">Stephania japonica</name>
    <dbReference type="NCBI Taxonomy" id="461633"/>
    <lineage>
        <taxon>Eukaryota</taxon>
        <taxon>Viridiplantae</taxon>
        <taxon>Streptophyta</taxon>
        <taxon>Embryophyta</taxon>
        <taxon>Tracheophyta</taxon>
        <taxon>Spermatophyta</taxon>
        <taxon>Magnoliopsida</taxon>
        <taxon>Ranunculales</taxon>
        <taxon>Menispermaceae</taxon>
        <taxon>Menispermoideae</taxon>
        <taxon>Cissampelideae</taxon>
        <taxon>Stephania</taxon>
    </lineage>
</organism>
<feature type="compositionally biased region" description="Basic and acidic residues" evidence="11">
    <location>
        <begin position="484"/>
        <end position="498"/>
    </location>
</feature>
<sequence length="2035" mass="228575">MMEVDSPSAPERLRLAPRDRILQRLAHCGVPEESLINVQPGVVDFVKNNKDRLNDVLYAILPTDGELVEVDRGGDSGIPSVRDQLLEIILWIQWLMFEDKPTASLKKLAKRSVGQRGVCGVVWRLNDIAYHCRTCENDPTCAICVPCFQNGNHEGHDYALMYTGGGCCDCGDATAWKREGFCSKHKGAEQILPLPEEIANSVGPVLDVLFGYWKRELVLRQTALSGNPRRSDRDDESTKVVNEITSVIVEMLLEFCQHSESLLSFISRKAFSLNGLLDVLVRAELYLSKSVMKKLLDLLLKLLGEPTFKYEFAKVFIEYYPCTVRNAIKEFSDSVLEKYPVLSSFSVQIFTVPTLTPRLVREMNLIGVLLGCLGDIFSACTGEEHQLQVSRWASLYEITIRLVEDIRYVMSHPEVPKYITRVQPDISRTWLLLLTYVQGMNPQRRVTGLHVEEENENLHMPFVLGHSIANIHSLLVAGVFSSEERKGDLDNGDSERQAKVGRLSQESSVCGTSGSSSAFDGLQVAETKFDSRSHLLIPSSVTWLACECLRAIENWLGLNVESSDFKFSSQDSSRMGNGFMVLKKTLSKIRKGKAISKLQRVPSVRGSGGTSSEIHGTLGPSPIPSEVRININLDDEQDKLLVHGNWGDAMDVDGQKASPSGNSVARILEKNYCIESEPLSVLSLSDWPEVIYDVSSQDISIHIPLHRLLSMLLQKALNICFASGVLESTCHNSVAPSSGHFHDFFGHVLGGFNPYGFSGYLMENPLQIRVFCAQVRAGMWRKNGDAALLSSELYLYRSIRWSEQGMDLDLFLLQCCAAFAPPDLYIKRILERFGLSNYLSLNIEQNNEYEAVLMQEMLTCIIQIVKERRFCGLSVSESLRRELIHKLAIGDATHSQLVKFLPPDLSKSDQLQKTLDAIAVYSHPSGLKQGRYSLRQECWKELDLYHPRWNSRDLQVAEDRYFRFCKVHALNAQLPQWTKVFDPLNGISRIATSLAVLQIVRAVLYYAVFADKSSSRAPDGFLITALHLLSLSLDISGLQRQSSGEQVICRSNVAEESLPVLVFAGEEIDVDGNAYDARKKQSLLSLLVSLMSIHKDDTNSYLEVGNCNVSTLIESILKKFVELDVGCMNILKSLAPEVICHLEPLISNSNSKQISRSTSDAEERKAKARERQAAIMEKMRAAQSKFMESLKSTSTDDNSFLESKQAVSSSVDDHVIEVSAPVVCSLCRDPDSESPVSFLILLQRSRLVSFVDRGPPSWKEAYQLKKEDIVNKNSGSEIAHDEVQSEVDISRDLFKPRLPATRGILPSGPQNMNLSPHPSIEMMEDDIYQCVWRDAQRALQHPNDLEDDQCLSTSYVGEDATRSLSEESVLLGEYIASLPSGTSEQPTFSTSFHRETFSKNHAQFASFDGLRPADCDGIHISSCGHAVHQECRDRYLSSLKERYTRRLVFEGGHVVDPDQGEFLCPVCRRLANSVLPAFPHDSSKFRKHMTLPRTSGISVFHLSRAIYLLQKTSNVVVKRGIPKVLSVQRNQRMLPTLEPAFRLLCSMYFGDRHDKFSESRRLCHSMLLWDTLKYSLISTEIAGRHTSAVNSGLGNLYRELETSSEFILSLLLRVVQSTRSENCLQLLLRFRGIQLFARSICSGISVDEFSGGTGNISSVLRYSDKGTVYPDIQFWKQAADPVLAHDPFSSLMWVLFSLPTPFLSSGESFISLVHLFYSVCVVQAMLTCYGKCRSDTLDLGSGNCLADDICKFLGDPRVQRHFVSNYVDSSSSLKDMIRRFSHPYLRRCSLLWKLLNSSISAPFSGRSFELDKSSFYPRNDLLEGSIGVSLELKEVQELESTFQIPELDSILRDKALRSLSLKWLHHFCEASKFHHCIRSLHLTPAVPFSLMRLPHVYQDLLERYIKPRCPQCKDALYDHPALCLLCGRLCSQRWKPCCRDIGCHAHAVSCGAGIGVFLLIRKTNILLLRSARQSLWASPYLDVFGEEDIDMQRGKPLYLNEERYAALTYMVASHGLDRSSEVLRQTSIDVPHLLI</sequence>
<evidence type="ECO:0000256" key="11">
    <source>
        <dbReference type="SAM" id="MobiDB-lite"/>
    </source>
</evidence>
<dbReference type="InterPro" id="IPR036390">
    <property type="entry name" value="WH_DNA-bd_sf"/>
</dbReference>
<gene>
    <name evidence="13" type="ORF">Sjap_001778</name>
</gene>
<dbReference type="GO" id="GO:0061630">
    <property type="term" value="F:ubiquitin protein ligase activity"/>
    <property type="evidence" value="ECO:0007669"/>
    <property type="project" value="UniProtKB-UniRule"/>
</dbReference>
<evidence type="ECO:0000256" key="1">
    <source>
        <dbReference type="ARBA" id="ARBA00000900"/>
    </source>
</evidence>
<dbReference type="GO" id="GO:0071596">
    <property type="term" value="P:ubiquitin-dependent protein catabolic process via the N-end rule pathway"/>
    <property type="evidence" value="ECO:0007669"/>
    <property type="project" value="UniProtKB-UniRule"/>
</dbReference>
<comment type="caution">
    <text evidence="13">The sequence shown here is derived from an EMBL/GenBank/DDBJ whole genome shotgun (WGS) entry which is preliminary data.</text>
</comment>
<dbReference type="InterPro" id="IPR042065">
    <property type="entry name" value="E3_ELL-like"/>
</dbReference>
<evidence type="ECO:0000256" key="6">
    <source>
        <dbReference type="ARBA" id="ARBA00022786"/>
    </source>
</evidence>
<feature type="region of interest" description="Disordered" evidence="11">
    <location>
        <begin position="484"/>
        <end position="517"/>
    </location>
</feature>
<comment type="function">
    <text evidence="10">Ubiquitin ligase protein which is a component of the N-end rule pathway. Recognizes and binds to proteins bearing specific N-terminal residues that are destabilizing according to the N-end rule, leading to their ubiquitination and subsequent degradation.</text>
</comment>
<keyword evidence="4 10" id="KW-0479">Metal-binding</keyword>
<dbReference type="GO" id="GO:0016567">
    <property type="term" value="P:protein ubiquitination"/>
    <property type="evidence" value="ECO:0007669"/>
    <property type="project" value="UniProtKB-UniRule"/>
</dbReference>
<dbReference type="InterPro" id="IPR044046">
    <property type="entry name" value="E3_ligase_UBR-like_C"/>
</dbReference>
<dbReference type="CDD" id="cd16482">
    <property type="entry name" value="RING-H2_UBR1-like"/>
    <property type="match status" value="1"/>
</dbReference>
<keyword evidence="14" id="KW-1185">Reference proteome</keyword>
<feature type="zinc finger region" description="UBR-type" evidence="9">
    <location>
        <begin position="117"/>
        <end position="187"/>
    </location>
</feature>
<evidence type="ECO:0000256" key="9">
    <source>
        <dbReference type="PROSITE-ProRule" id="PRU00508"/>
    </source>
</evidence>
<dbReference type="EC" id="2.3.2.27" evidence="10"/>
<evidence type="ECO:0000313" key="13">
    <source>
        <dbReference type="EMBL" id="KAK9154298.1"/>
    </source>
</evidence>
<dbReference type="EMBL" id="JBBNAE010000001">
    <property type="protein sequence ID" value="KAK9154298.1"/>
    <property type="molecule type" value="Genomic_DNA"/>
</dbReference>
<feature type="domain" description="UBR-type" evidence="12">
    <location>
        <begin position="117"/>
        <end position="187"/>
    </location>
</feature>
<comment type="pathway">
    <text evidence="2 10">Protein modification; protein ubiquitination.</text>
</comment>
<dbReference type="Pfam" id="PF02207">
    <property type="entry name" value="zf-UBR"/>
    <property type="match status" value="1"/>
</dbReference>
<evidence type="ECO:0000256" key="7">
    <source>
        <dbReference type="ARBA" id="ARBA00022833"/>
    </source>
</evidence>
<protein>
    <recommendedName>
        <fullName evidence="10">E3 ubiquitin-protein ligase</fullName>
        <ecNumber evidence="10">2.3.2.27</ecNumber>
    </recommendedName>
</protein>
<keyword evidence="3 10" id="KW-0808">Transferase</keyword>
<comment type="catalytic activity">
    <reaction evidence="1 10">
        <text>S-ubiquitinyl-[E2 ubiquitin-conjugating enzyme]-L-cysteine + [acceptor protein]-L-lysine = [E2 ubiquitin-conjugating enzyme]-L-cysteine + N(6)-ubiquitinyl-[acceptor protein]-L-lysine.</text>
        <dbReference type="EC" id="2.3.2.27"/>
    </reaction>
</comment>
<dbReference type="PROSITE" id="PS51157">
    <property type="entry name" value="ZF_UBR"/>
    <property type="match status" value="1"/>
</dbReference>
<dbReference type="Gene3D" id="1.10.10.2670">
    <property type="entry name" value="E3 ubiquitin-protein ligase"/>
    <property type="match status" value="1"/>
</dbReference>
<comment type="similarity">
    <text evidence="8 10">Belongs to the E3 ubiquitin-protein ligase UBR1-like family.</text>
</comment>
<evidence type="ECO:0000256" key="5">
    <source>
        <dbReference type="ARBA" id="ARBA00022771"/>
    </source>
</evidence>
<dbReference type="Gene3D" id="2.10.110.30">
    <property type="match status" value="1"/>
</dbReference>
<keyword evidence="7 10" id="KW-0862">Zinc</keyword>
<dbReference type="InterPro" id="IPR003126">
    <property type="entry name" value="Znf_UBR"/>
</dbReference>
<feature type="region of interest" description="Disordered" evidence="11">
    <location>
        <begin position="600"/>
        <end position="619"/>
    </location>
</feature>
<keyword evidence="5 10" id="KW-0863">Zinc-finger</keyword>
<dbReference type="InterPro" id="IPR039164">
    <property type="entry name" value="UBR1-like"/>
</dbReference>
<feature type="compositionally biased region" description="Low complexity" evidence="11">
    <location>
        <begin position="504"/>
        <end position="517"/>
    </location>
</feature>
<dbReference type="InterPro" id="IPR055194">
    <property type="entry name" value="UBR1-like_WH"/>
</dbReference>
<keyword evidence="6 10" id="KW-0833">Ubl conjugation pathway</keyword>
<dbReference type="FunFam" id="2.10.110.30:FF:000002">
    <property type="entry name" value="Putative e3 ubiquitin-protein ligase ubr3"/>
    <property type="match status" value="1"/>
</dbReference>
<evidence type="ECO:0000256" key="8">
    <source>
        <dbReference type="ARBA" id="ARBA00046341"/>
    </source>
</evidence>
<evidence type="ECO:0000259" key="12">
    <source>
        <dbReference type="PROSITE" id="PS51157"/>
    </source>
</evidence>
<name>A0AAP0PRU3_9MAGN</name>
<dbReference type="GO" id="GO:0005737">
    <property type="term" value="C:cytoplasm"/>
    <property type="evidence" value="ECO:0007669"/>
    <property type="project" value="TreeGrafter"/>
</dbReference>
<dbReference type="GO" id="GO:0008270">
    <property type="term" value="F:zinc ion binding"/>
    <property type="evidence" value="ECO:0007669"/>
    <property type="project" value="UniProtKB-UniRule"/>
</dbReference>
<proteinExistence type="inferred from homology"/>
<dbReference type="SUPFAM" id="SSF46785">
    <property type="entry name" value="Winged helix' DNA-binding domain"/>
    <property type="match status" value="1"/>
</dbReference>
<dbReference type="Proteomes" id="UP001417504">
    <property type="component" value="Unassembled WGS sequence"/>
</dbReference>
<evidence type="ECO:0000313" key="14">
    <source>
        <dbReference type="Proteomes" id="UP001417504"/>
    </source>
</evidence>
<dbReference type="PANTHER" id="PTHR21497:SF53">
    <property type="entry name" value="E3 UBIQUITIN-PROTEIN LIGASE PRT6"/>
    <property type="match status" value="1"/>
</dbReference>
<reference evidence="13 14" key="1">
    <citation type="submission" date="2024-01" db="EMBL/GenBank/DDBJ databases">
        <title>Genome assemblies of Stephania.</title>
        <authorList>
            <person name="Yang L."/>
        </authorList>
    </citation>
    <scope>NUCLEOTIDE SEQUENCE [LARGE SCALE GENOMIC DNA]</scope>
    <source>
        <strain evidence="13">QJT</strain>
        <tissue evidence="13">Leaf</tissue>
    </source>
</reference>